<proteinExistence type="predicted"/>
<feature type="domain" description="Protein kinase" evidence="6">
    <location>
        <begin position="111"/>
        <end position="207"/>
    </location>
</feature>
<evidence type="ECO:0000256" key="3">
    <source>
        <dbReference type="ARBA" id="ARBA00022777"/>
    </source>
</evidence>
<dbReference type="InterPro" id="IPR011009">
    <property type="entry name" value="Kinase-like_dom_sf"/>
</dbReference>
<dbReference type="InterPro" id="IPR051681">
    <property type="entry name" value="Ser/Thr_Kinases-Pseudokinases"/>
</dbReference>
<keyword evidence="1" id="KW-0808">Transferase</keyword>
<evidence type="ECO:0000313" key="8">
    <source>
        <dbReference type="Proteomes" id="UP001218188"/>
    </source>
</evidence>
<name>A0AAD6SRD6_9AGAR</name>
<dbReference type="PROSITE" id="PS00107">
    <property type="entry name" value="PROTEIN_KINASE_ATP"/>
    <property type="match status" value="1"/>
</dbReference>
<dbReference type="InterPro" id="IPR000719">
    <property type="entry name" value="Prot_kinase_dom"/>
</dbReference>
<reference evidence="7" key="1">
    <citation type="submission" date="2023-03" db="EMBL/GenBank/DDBJ databases">
        <title>Massive genome expansion in bonnet fungi (Mycena s.s.) driven by repeated elements and novel gene families across ecological guilds.</title>
        <authorList>
            <consortium name="Lawrence Berkeley National Laboratory"/>
            <person name="Harder C.B."/>
            <person name="Miyauchi S."/>
            <person name="Viragh M."/>
            <person name="Kuo A."/>
            <person name="Thoen E."/>
            <person name="Andreopoulos B."/>
            <person name="Lu D."/>
            <person name="Skrede I."/>
            <person name="Drula E."/>
            <person name="Henrissat B."/>
            <person name="Morin E."/>
            <person name="Kohler A."/>
            <person name="Barry K."/>
            <person name="LaButti K."/>
            <person name="Morin E."/>
            <person name="Salamov A."/>
            <person name="Lipzen A."/>
            <person name="Mereny Z."/>
            <person name="Hegedus B."/>
            <person name="Baldrian P."/>
            <person name="Stursova M."/>
            <person name="Weitz H."/>
            <person name="Taylor A."/>
            <person name="Grigoriev I.V."/>
            <person name="Nagy L.G."/>
            <person name="Martin F."/>
            <person name="Kauserud H."/>
        </authorList>
    </citation>
    <scope>NUCLEOTIDE SEQUENCE</scope>
    <source>
        <strain evidence="7">CBHHK200</strain>
    </source>
</reference>
<dbReference type="InterPro" id="IPR001245">
    <property type="entry name" value="Ser-Thr/Tyr_kinase_cat_dom"/>
</dbReference>
<dbReference type="EMBL" id="JARJCM010000074">
    <property type="protein sequence ID" value="KAJ7032265.1"/>
    <property type="molecule type" value="Genomic_DNA"/>
</dbReference>
<dbReference type="GO" id="GO:0005524">
    <property type="term" value="F:ATP binding"/>
    <property type="evidence" value="ECO:0007669"/>
    <property type="project" value="UniProtKB-UniRule"/>
</dbReference>
<gene>
    <name evidence="7" type="ORF">C8F04DRAFT_1262017</name>
</gene>
<dbReference type="Pfam" id="PF07714">
    <property type="entry name" value="PK_Tyr_Ser-Thr"/>
    <property type="match status" value="1"/>
</dbReference>
<evidence type="ECO:0000256" key="4">
    <source>
        <dbReference type="ARBA" id="ARBA00022840"/>
    </source>
</evidence>
<evidence type="ECO:0000256" key="2">
    <source>
        <dbReference type="ARBA" id="ARBA00022741"/>
    </source>
</evidence>
<comment type="caution">
    <text evidence="7">The sequence shown here is derived from an EMBL/GenBank/DDBJ whole genome shotgun (WGS) entry which is preliminary data.</text>
</comment>
<dbReference type="SUPFAM" id="SSF56112">
    <property type="entry name" value="Protein kinase-like (PK-like)"/>
    <property type="match status" value="1"/>
</dbReference>
<dbReference type="PANTHER" id="PTHR44329">
    <property type="entry name" value="SERINE/THREONINE-PROTEIN KINASE TNNI3K-RELATED"/>
    <property type="match status" value="1"/>
</dbReference>
<keyword evidence="2 5" id="KW-0547">Nucleotide-binding</keyword>
<dbReference type="GO" id="GO:0004674">
    <property type="term" value="F:protein serine/threonine kinase activity"/>
    <property type="evidence" value="ECO:0007669"/>
    <property type="project" value="TreeGrafter"/>
</dbReference>
<dbReference type="AlphaFoldDB" id="A0AAD6SRD6"/>
<sequence>METLPPIKSQLMPFGSLWFSPPQNWPWEQREAKVQFDPLWLWHPHPPSVYTHRHAPTLRTDPPPWQLQALVRDPDRISDTIGLKLQGAHIDKESRDAVQSLSLRISAQPTLVESEVIGAGGFSAVYKGRWKEKWSVVIKEFINDEDIDDVMDEIWIWRRMEHPNLLPFIGGALIQPPYFTVLPYFAHGNVLQYIPATTMWIVCKWRV</sequence>
<keyword evidence="4 5" id="KW-0067">ATP-binding</keyword>
<feature type="binding site" evidence="5">
    <location>
        <position position="139"/>
    </location>
    <ligand>
        <name>ATP</name>
        <dbReference type="ChEBI" id="CHEBI:30616"/>
    </ligand>
</feature>
<keyword evidence="3" id="KW-0418">Kinase</keyword>
<dbReference type="Gene3D" id="1.10.510.10">
    <property type="entry name" value="Transferase(Phosphotransferase) domain 1"/>
    <property type="match status" value="1"/>
</dbReference>
<evidence type="ECO:0000313" key="7">
    <source>
        <dbReference type="EMBL" id="KAJ7032265.1"/>
    </source>
</evidence>
<evidence type="ECO:0000256" key="1">
    <source>
        <dbReference type="ARBA" id="ARBA00022679"/>
    </source>
</evidence>
<accession>A0AAD6SRD6</accession>
<organism evidence="7 8">
    <name type="scientific">Mycena alexandri</name>
    <dbReference type="NCBI Taxonomy" id="1745969"/>
    <lineage>
        <taxon>Eukaryota</taxon>
        <taxon>Fungi</taxon>
        <taxon>Dikarya</taxon>
        <taxon>Basidiomycota</taxon>
        <taxon>Agaricomycotina</taxon>
        <taxon>Agaricomycetes</taxon>
        <taxon>Agaricomycetidae</taxon>
        <taxon>Agaricales</taxon>
        <taxon>Marasmiineae</taxon>
        <taxon>Mycenaceae</taxon>
        <taxon>Mycena</taxon>
    </lineage>
</organism>
<dbReference type="InterPro" id="IPR017441">
    <property type="entry name" value="Protein_kinase_ATP_BS"/>
</dbReference>
<evidence type="ECO:0000256" key="5">
    <source>
        <dbReference type="PROSITE-ProRule" id="PRU10141"/>
    </source>
</evidence>
<dbReference type="PROSITE" id="PS50011">
    <property type="entry name" value="PROTEIN_KINASE_DOM"/>
    <property type="match status" value="1"/>
</dbReference>
<protein>
    <recommendedName>
        <fullName evidence="6">Protein kinase domain-containing protein</fullName>
    </recommendedName>
</protein>
<evidence type="ECO:0000259" key="6">
    <source>
        <dbReference type="PROSITE" id="PS50011"/>
    </source>
</evidence>
<dbReference type="Proteomes" id="UP001218188">
    <property type="component" value="Unassembled WGS sequence"/>
</dbReference>
<dbReference type="PANTHER" id="PTHR44329:SF288">
    <property type="entry name" value="MITOGEN-ACTIVATED PROTEIN KINASE KINASE KINASE 20"/>
    <property type="match status" value="1"/>
</dbReference>
<keyword evidence="8" id="KW-1185">Reference proteome</keyword>